<evidence type="ECO:0000313" key="2">
    <source>
        <dbReference type="Proteomes" id="UP000827976"/>
    </source>
</evidence>
<dbReference type="EC" id="2.7.7.7" evidence="1"/>
<proteinExistence type="predicted"/>
<gene>
    <name evidence="1" type="ORF">IHE45_06G030100</name>
</gene>
<accession>A0ACB7VWK2</accession>
<keyword evidence="2" id="KW-1185">Reference proteome</keyword>
<dbReference type="EC" id="3.1.13.2" evidence="1"/>
<dbReference type="EMBL" id="CM037016">
    <property type="protein sequence ID" value="KAH7678998.1"/>
    <property type="molecule type" value="Genomic_DNA"/>
</dbReference>
<dbReference type="EC" id="3.4.23.47" evidence="1"/>
<protein>
    <submittedName>
        <fullName evidence="1">Retroviral ribonuclease H protein</fullName>
        <ecNumber evidence="1">2.7.7.49</ecNumber>
        <ecNumber evidence="1">2.7.7.7</ecNumber>
        <ecNumber evidence="1">3.1.13.2</ecNumber>
        <ecNumber evidence="1">3.1.26.13</ecNumber>
        <ecNumber evidence="1">3.4.23.47</ecNumber>
    </submittedName>
</protein>
<keyword evidence="1" id="KW-0548">Nucleotidyltransferase</keyword>
<sequence>MRLVQGNKTVTEYETELKDLATFVPELAPTEEVLCSKFEVGLNLGIRERMTVTSKQSFKEMVQSALRAEQLVREGKRVRKNIAKRRSLVMGQPSKKSKSEGSSKGTSFLGPPRPPQSHSGDHQRFSCADSAPSVRGPEASNKCRNCGKLHKGQCLAPHKCFQCGQTGHLRSACPELGRSGSTPPSQGRTSHSRGSQPVASTPVPTKSGAVSNTSHPGS</sequence>
<dbReference type="EC" id="2.7.7.49" evidence="1"/>
<dbReference type="EC" id="3.1.26.13" evidence="1"/>
<keyword evidence="1" id="KW-0378">Hydrolase</keyword>
<organism evidence="1 2">
    <name type="scientific">Dioscorea alata</name>
    <name type="common">Purple yam</name>
    <dbReference type="NCBI Taxonomy" id="55571"/>
    <lineage>
        <taxon>Eukaryota</taxon>
        <taxon>Viridiplantae</taxon>
        <taxon>Streptophyta</taxon>
        <taxon>Embryophyta</taxon>
        <taxon>Tracheophyta</taxon>
        <taxon>Spermatophyta</taxon>
        <taxon>Magnoliopsida</taxon>
        <taxon>Liliopsida</taxon>
        <taxon>Dioscoreales</taxon>
        <taxon>Dioscoreaceae</taxon>
        <taxon>Dioscorea</taxon>
    </lineage>
</organism>
<evidence type="ECO:0000313" key="1">
    <source>
        <dbReference type="EMBL" id="KAH7678998.1"/>
    </source>
</evidence>
<dbReference type="Proteomes" id="UP000827976">
    <property type="component" value="Chromosome 6"/>
</dbReference>
<keyword evidence="1" id="KW-0808">Transferase</keyword>
<reference evidence="2" key="1">
    <citation type="journal article" date="2022" name="Nat. Commun.">
        <title>Chromosome evolution and the genetic basis of agronomically important traits in greater yam.</title>
        <authorList>
            <person name="Bredeson J.V."/>
            <person name="Lyons J.B."/>
            <person name="Oniyinde I.O."/>
            <person name="Okereke N.R."/>
            <person name="Kolade O."/>
            <person name="Nnabue I."/>
            <person name="Nwadili C.O."/>
            <person name="Hribova E."/>
            <person name="Parker M."/>
            <person name="Nwogha J."/>
            <person name="Shu S."/>
            <person name="Carlson J."/>
            <person name="Kariba R."/>
            <person name="Muthemba S."/>
            <person name="Knop K."/>
            <person name="Barton G.J."/>
            <person name="Sherwood A.V."/>
            <person name="Lopez-Montes A."/>
            <person name="Asiedu R."/>
            <person name="Jamnadass R."/>
            <person name="Muchugi A."/>
            <person name="Goodstein D."/>
            <person name="Egesi C.N."/>
            <person name="Featherston J."/>
            <person name="Asfaw A."/>
            <person name="Simpson G.G."/>
            <person name="Dolezel J."/>
            <person name="Hendre P.S."/>
            <person name="Van Deynze A."/>
            <person name="Kumar P.L."/>
            <person name="Obidiegwu J.E."/>
            <person name="Bhattacharjee R."/>
            <person name="Rokhsar D.S."/>
        </authorList>
    </citation>
    <scope>NUCLEOTIDE SEQUENCE [LARGE SCALE GENOMIC DNA]</scope>
    <source>
        <strain evidence="2">cv. TDa95/00328</strain>
    </source>
</reference>
<name>A0ACB7VWK2_DIOAL</name>
<comment type="caution">
    <text evidence="1">The sequence shown here is derived from an EMBL/GenBank/DDBJ whole genome shotgun (WGS) entry which is preliminary data.</text>
</comment>